<dbReference type="InterPro" id="IPR001680">
    <property type="entry name" value="WD40_rpt"/>
</dbReference>
<dbReference type="EMBL" id="JAGMUU010000019">
    <property type="protein sequence ID" value="KAH7131691.1"/>
    <property type="molecule type" value="Genomic_DNA"/>
</dbReference>
<comment type="similarity">
    <text evidence="4">Belongs to the WD repeat MDV1/CAF4 family.</text>
</comment>
<dbReference type="Pfam" id="PF24883">
    <property type="entry name" value="NPHP3_N"/>
    <property type="match status" value="1"/>
</dbReference>
<keyword evidence="1 7" id="KW-0853">WD repeat</keyword>
<dbReference type="PROSITE" id="PS50294">
    <property type="entry name" value="WD_REPEATS_REGION"/>
    <property type="match status" value="2"/>
</dbReference>
<dbReference type="SUPFAM" id="SSF52540">
    <property type="entry name" value="P-loop containing nucleoside triphosphate hydrolases"/>
    <property type="match status" value="1"/>
</dbReference>
<feature type="repeat" description="WD" evidence="7">
    <location>
        <begin position="1258"/>
        <end position="1299"/>
    </location>
</feature>
<evidence type="ECO:0000259" key="9">
    <source>
        <dbReference type="Pfam" id="PF24883"/>
    </source>
</evidence>
<accession>A0A9P9E6Q5</accession>
<keyword evidence="11" id="KW-1185">Reference proteome</keyword>
<reference evidence="10" key="1">
    <citation type="journal article" date="2021" name="Nat. Commun.">
        <title>Genetic determinants of endophytism in the Arabidopsis root mycobiome.</title>
        <authorList>
            <person name="Mesny F."/>
            <person name="Miyauchi S."/>
            <person name="Thiergart T."/>
            <person name="Pickel B."/>
            <person name="Atanasova L."/>
            <person name="Karlsson M."/>
            <person name="Huettel B."/>
            <person name="Barry K.W."/>
            <person name="Haridas S."/>
            <person name="Chen C."/>
            <person name="Bauer D."/>
            <person name="Andreopoulos W."/>
            <person name="Pangilinan J."/>
            <person name="LaButti K."/>
            <person name="Riley R."/>
            <person name="Lipzen A."/>
            <person name="Clum A."/>
            <person name="Drula E."/>
            <person name="Henrissat B."/>
            <person name="Kohler A."/>
            <person name="Grigoriev I.V."/>
            <person name="Martin F.M."/>
            <person name="Hacquard S."/>
        </authorList>
    </citation>
    <scope>NUCLEOTIDE SEQUENCE</scope>
    <source>
        <strain evidence="10">MPI-CAGE-AT-0021</strain>
    </source>
</reference>
<dbReference type="InterPro" id="IPR011047">
    <property type="entry name" value="Quinoprotein_ADH-like_sf"/>
</dbReference>
<feature type="coiled-coil region" evidence="8">
    <location>
        <begin position="24"/>
        <end position="90"/>
    </location>
</feature>
<evidence type="ECO:0000256" key="6">
    <source>
        <dbReference type="ARBA" id="ARBA00043913"/>
    </source>
</evidence>
<organism evidence="10 11">
    <name type="scientific">Dactylonectria estremocensis</name>
    <dbReference type="NCBI Taxonomy" id="1079267"/>
    <lineage>
        <taxon>Eukaryota</taxon>
        <taxon>Fungi</taxon>
        <taxon>Dikarya</taxon>
        <taxon>Ascomycota</taxon>
        <taxon>Pezizomycotina</taxon>
        <taxon>Sordariomycetes</taxon>
        <taxon>Hypocreomycetidae</taxon>
        <taxon>Hypocreales</taxon>
        <taxon>Nectriaceae</taxon>
        <taxon>Dactylonectria</taxon>
    </lineage>
</organism>
<dbReference type="Proteomes" id="UP000717696">
    <property type="component" value="Unassembled WGS sequence"/>
</dbReference>
<evidence type="ECO:0000256" key="2">
    <source>
        <dbReference type="ARBA" id="ARBA00022737"/>
    </source>
</evidence>
<dbReference type="InterPro" id="IPR056884">
    <property type="entry name" value="NPHP3-like_N"/>
</dbReference>
<evidence type="ECO:0000256" key="1">
    <source>
        <dbReference type="ARBA" id="ARBA00022574"/>
    </source>
</evidence>
<dbReference type="InterPro" id="IPR015943">
    <property type="entry name" value="WD40/YVTN_repeat-like_dom_sf"/>
</dbReference>
<evidence type="ECO:0000313" key="11">
    <source>
        <dbReference type="Proteomes" id="UP000717696"/>
    </source>
</evidence>
<dbReference type="Gene3D" id="2.130.10.10">
    <property type="entry name" value="YVTN repeat-like/Quinoprotein amine dehydrogenase"/>
    <property type="match status" value="3"/>
</dbReference>
<dbReference type="PANTHER" id="PTHR22847">
    <property type="entry name" value="WD40 REPEAT PROTEIN"/>
    <property type="match status" value="1"/>
</dbReference>
<sequence>MEAVGGASSIIAIVEISAKLAKVLFQYSQDVKNARKDIERLRKEVVNLQDTANTLDKLLRGPNRSKLRATEALRDALTNSEVRLKTLQDKLSTTSLRVKLQRFGFQALKWPFQSTEVENLINQFVKDRETISFALQMDQTTVLLDLEGNVHTIDQKNVLARLPVSKGAAFDSYAEAHNPICLENTRVELLQQIIQWAECRSSKSLFWLNGMAGMGKSTISRTIARRFDADGCLGASFFLKNGETDRSNLAKFCTTIAAQLVGKVPAIAPFIKEIIDADPSIFSKGMREQFQKLVIQPLSRVSARGQPLIVIIDALDECHDDEDARLLINLLPSFQDAVSAQVKAFITSRPELPIRLGFNSIGPIYQHLVLHEVSQMTVDHDLTAYLTHHIEIIRVEFNDSVTEDRKLSSDWPGQARTETLVKMASPLFIFAATMCRFIADRRFGNPGNQLREVLEFQETSRESQLDATYLPVLNQLFAGISGRRQELVLQRFKEIVGPIVTLANPLSKAALSRILGIQQQSIEDQLDMLHSVLSVPKSADVPVRLLHLSFRDFLVDPEKRKEHVFWIDEKQTHQQMIHHCLNTMKTSLKTNICDFKDPAVKQSSIDPEFLMSCLGPDVQYACLYWTHHAQEAGPGSLSDDILYEFMCTYFLNWVEALSLMGRGSECLEITRLLQSLVQTLEPLEFLKDAERFLLANMAIVYSTPLQIYSSALVFSPNRSIVRRTFNSEIVPWISIFPETYEHWDHRLHTLEGHKGRVMSVKFSPDSKLLASVSKDQTLCIWRVDNGKCLHRLEHPPTLGFSRKIHFSSNSKYVALFTSNAVFIWTVSNGELLWDRGTYDCIGAFSPNNSLIATSPMGKRVVLWSLETGELVQELSTVKDILRSITFSPDGAILFCVLGEELTIWQLDSGVCLKSWKPQGLPVAFANDSLYLAMTDSDKVQIWHLPTMQCIQELDTDDRNMGYIPEIAFSPNGSCLAWVSQRKATLHIWSTETWECLHSIPTQEEFCRWKLSFSQDSSHIATISGMSAQCWSVDSGHRMRNFDFPEYGVTAISPAQNLLAFSKENRILISDFALDGSTGDIEDFKLPFDTLLLSPDASTLAIMEMEDDDTVGLWKAEDVKFVRDLKIDDGTINVLAFNPTSTMLAAGGSKAIWIWRLDGGQCLHKLKGHFEDISHVMFAPNSRFLAARCFHQLRPSTRIWDVSNGHTIRQFHGSEHDLSSLTVFSSDSSLVAVGCGGYSAREAVVRLWKIGKGEPIRRLEGTGSVMIAVAFSSDSELLAALDIDGTIRMWQTRTGENLRDVQGPNHSWSTRAKFSADLSLIVTIDTKNIIFIRGVATGEVRSIPLEWPPVGRPLVQFEFDSSSENIVTDRGSFSIDGQNVTQPSRSGYGFSFDRDWIMWEDKRLLWLPGAFHPYCSAISGSTVYIGCEKGRLIKMKFAAEDLFK</sequence>
<evidence type="ECO:0000313" key="10">
    <source>
        <dbReference type="EMBL" id="KAH7131691.1"/>
    </source>
</evidence>
<dbReference type="GO" id="GO:1990234">
    <property type="term" value="C:transferase complex"/>
    <property type="evidence" value="ECO:0007669"/>
    <property type="project" value="UniProtKB-ARBA"/>
</dbReference>
<evidence type="ECO:0000256" key="7">
    <source>
        <dbReference type="PROSITE-ProRule" id="PRU00221"/>
    </source>
</evidence>
<comment type="function">
    <text evidence="6">Involved in mitochondrial fission. Acts as an adapter protein required to form mitochondrial fission complexes. Formation of these complexes is required to promote constriction and fission of the mitochondrial compartment at a late step in mitochondrial division.</text>
</comment>
<evidence type="ECO:0000256" key="4">
    <source>
        <dbReference type="ARBA" id="ARBA00038415"/>
    </source>
</evidence>
<keyword evidence="3 8" id="KW-0175">Coiled coil</keyword>
<name>A0A9P9E6Q5_9HYPO</name>
<dbReference type="Pfam" id="PF00400">
    <property type="entry name" value="WD40"/>
    <property type="match status" value="3"/>
</dbReference>
<evidence type="ECO:0000256" key="5">
    <source>
        <dbReference type="ARBA" id="ARBA00039789"/>
    </source>
</evidence>
<feature type="domain" description="Nephrocystin 3-like N-terminal" evidence="9">
    <location>
        <begin position="192"/>
        <end position="349"/>
    </location>
</feature>
<protein>
    <recommendedName>
        <fullName evidence="5">Mitochondrial division protein 1</fullName>
    </recommendedName>
</protein>
<dbReference type="PROSITE" id="PS50082">
    <property type="entry name" value="WD_REPEATS_2"/>
    <property type="match status" value="2"/>
</dbReference>
<evidence type="ECO:0000256" key="8">
    <source>
        <dbReference type="SAM" id="Coils"/>
    </source>
</evidence>
<dbReference type="PANTHER" id="PTHR22847:SF637">
    <property type="entry name" value="WD REPEAT DOMAIN 5B"/>
    <property type="match status" value="1"/>
</dbReference>
<proteinExistence type="inferred from homology"/>
<dbReference type="SMART" id="SM00320">
    <property type="entry name" value="WD40"/>
    <property type="match status" value="9"/>
</dbReference>
<keyword evidence="2" id="KW-0677">Repeat</keyword>
<comment type="caution">
    <text evidence="10">The sequence shown here is derived from an EMBL/GenBank/DDBJ whole genome shotgun (WGS) entry which is preliminary data.</text>
</comment>
<gene>
    <name evidence="10" type="ORF">B0J13DRAFT_678733</name>
</gene>
<dbReference type="InterPro" id="IPR027417">
    <property type="entry name" value="P-loop_NTPase"/>
</dbReference>
<evidence type="ECO:0000256" key="3">
    <source>
        <dbReference type="ARBA" id="ARBA00023054"/>
    </source>
</evidence>
<dbReference type="OrthoDB" id="538223at2759"/>
<dbReference type="SUPFAM" id="SSF50998">
    <property type="entry name" value="Quinoprotein alcohol dehydrogenase-like"/>
    <property type="match status" value="2"/>
</dbReference>
<feature type="repeat" description="WD" evidence="7">
    <location>
        <begin position="750"/>
        <end position="791"/>
    </location>
</feature>
<dbReference type="Gene3D" id="3.40.50.300">
    <property type="entry name" value="P-loop containing nucleotide triphosphate hydrolases"/>
    <property type="match status" value="1"/>
</dbReference>